<organism evidence="1">
    <name type="scientific">marine metagenome</name>
    <dbReference type="NCBI Taxonomy" id="408172"/>
    <lineage>
        <taxon>unclassified sequences</taxon>
        <taxon>metagenomes</taxon>
        <taxon>ecological metagenomes</taxon>
    </lineage>
</organism>
<dbReference type="EMBL" id="UINC01028537">
    <property type="protein sequence ID" value="SVB09680.1"/>
    <property type="molecule type" value="Genomic_DNA"/>
</dbReference>
<sequence length="87" mass="9848">MTNIPEGEAEDEMSLYNFKLVGLISGKDHSYISLVNSGGEVITLGLGQHLGKIKLIDLRLTEAIFKKEDETYIILDFNNQIRETNEY</sequence>
<accession>A0A382B775</accession>
<reference evidence="1" key="1">
    <citation type="submission" date="2018-05" db="EMBL/GenBank/DDBJ databases">
        <authorList>
            <person name="Lanie J.A."/>
            <person name="Ng W.-L."/>
            <person name="Kazmierczak K.M."/>
            <person name="Andrzejewski T.M."/>
            <person name="Davidsen T.M."/>
            <person name="Wayne K.J."/>
            <person name="Tettelin H."/>
            <person name="Glass J.I."/>
            <person name="Rusch D."/>
            <person name="Podicherti R."/>
            <person name="Tsui H.-C.T."/>
            <person name="Winkler M.E."/>
        </authorList>
    </citation>
    <scope>NUCLEOTIDE SEQUENCE</scope>
</reference>
<gene>
    <name evidence="1" type="ORF">METZ01_LOCUS162534</name>
</gene>
<evidence type="ECO:0000313" key="1">
    <source>
        <dbReference type="EMBL" id="SVB09680.1"/>
    </source>
</evidence>
<dbReference type="AlphaFoldDB" id="A0A382B775"/>
<name>A0A382B775_9ZZZZ</name>
<protein>
    <recommendedName>
        <fullName evidence="2">Pilus assembly protein PilP</fullName>
    </recommendedName>
</protein>
<proteinExistence type="predicted"/>
<evidence type="ECO:0008006" key="2">
    <source>
        <dbReference type="Google" id="ProtNLM"/>
    </source>
</evidence>